<dbReference type="Proteomes" id="UP000076218">
    <property type="component" value="Unassembled WGS sequence"/>
</dbReference>
<dbReference type="RefSeq" id="WP_063072030.1">
    <property type="nucleotide sequence ID" value="NZ_LQXA01000039.1"/>
</dbReference>
<feature type="domain" description="TadE-like" evidence="1">
    <location>
        <begin position="23"/>
        <end position="65"/>
    </location>
</feature>
<evidence type="ECO:0000313" key="3">
    <source>
        <dbReference type="Proteomes" id="UP000076218"/>
    </source>
</evidence>
<reference evidence="2 3" key="1">
    <citation type="submission" date="2016-01" db="EMBL/GenBank/DDBJ databases">
        <title>Draft genome sequence of Clavibacter michiganensis subsp. tessellarius DOAB 609.</title>
        <authorList>
            <person name="Tambong J.T."/>
        </authorList>
    </citation>
    <scope>NUCLEOTIDE SEQUENCE [LARGE SCALE GENOMIC DNA]</scope>
    <source>
        <strain evidence="2 3">DOAB 609</strain>
    </source>
</reference>
<dbReference type="InterPro" id="IPR049790">
    <property type="entry name" value="Rv3655c/TadE"/>
</dbReference>
<name>A0A154UZT1_9MICO</name>
<proteinExistence type="predicted"/>
<dbReference type="NCBIfam" id="NF041390">
    <property type="entry name" value="TadE_Rv3655c"/>
    <property type="match status" value="1"/>
</dbReference>
<evidence type="ECO:0000259" key="1">
    <source>
        <dbReference type="Pfam" id="PF07811"/>
    </source>
</evidence>
<comment type="caution">
    <text evidence="2">The sequence shown here is derived from an EMBL/GenBank/DDBJ whole genome shotgun (WGS) entry which is preliminary data.</text>
</comment>
<evidence type="ECO:0000313" key="2">
    <source>
        <dbReference type="EMBL" id="KZC94595.1"/>
    </source>
</evidence>
<sequence length="132" mass="13019">MSRVACPRYPIGPTRAGADGDIGAAAAELAVVLPAVVLVLGLCLGAVQTVGQQVALTSAAEEAARSLGRGESSGTAAARIEGAASGASFEVEHPGHDVCVDLSAPSRFAPAAAAGIAVHARGCARSEDLDEE</sequence>
<dbReference type="STRING" id="31965.AWH51_12450"/>
<dbReference type="AlphaFoldDB" id="A0A154UZT1"/>
<accession>A0A154UZT1</accession>
<organism evidence="2 3">
    <name type="scientific">Clavibacter tessellarius</name>
    <dbReference type="NCBI Taxonomy" id="31965"/>
    <lineage>
        <taxon>Bacteria</taxon>
        <taxon>Bacillati</taxon>
        <taxon>Actinomycetota</taxon>
        <taxon>Actinomycetes</taxon>
        <taxon>Micrococcales</taxon>
        <taxon>Microbacteriaceae</taxon>
        <taxon>Clavibacter</taxon>
    </lineage>
</organism>
<dbReference type="Pfam" id="PF07811">
    <property type="entry name" value="TadE"/>
    <property type="match status" value="1"/>
</dbReference>
<protein>
    <recommendedName>
        <fullName evidence="1">TadE-like domain-containing protein</fullName>
    </recommendedName>
</protein>
<dbReference type="EMBL" id="LQXA01000039">
    <property type="protein sequence ID" value="KZC94595.1"/>
    <property type="molecule type" value="Genomic_DNA"/>
</dbReference>
<dbReference type="InterPro" id="IPR012495">
    <property type="entry name" value="TadE-like_dom"/>
</dbReference>
<gene>
    <name evidence="2" type="ORF">AWH51_12450</name>
</gene>